<dbReference type="Pfam" id="PF00270">
    <property type="entry name" value="DEAD"/>
    <property type="match status" value="1"/>
</dbReference>
<comment type="subcellular location">
    <subcellularLocation>
        <location evidence="5">Cytoplasm</location>
    </subcellularLocation>
</comment>
<dbReference type="GO" id="GO:0006401">
    <property type="term" value="P:RNA catabolic process"/>
    <property type="evidence" value="ECO:0007669"/>
    <property type="project" value="UniProtKB-UniRule"/>
</dbReference>
<evidence type="ECO:0000256" key="1">
    <source>
        <dbReference type="ARBA" id="ARBA00022741"/>
    </source>
</evidence>
<evidence type="ECO:0000256" key="2">
    <source>
        <dbReference type="ARBA" id="ARBA00022801"/>
    </source>
</evidence>
<feature type="short sequence motif" description="Q motif" evidence="6">
    <location>
        <begin position="4"/>
        <end position="32"/>
    </location>
</feature>
<dbReference type="RefSeq" id="WP_069716296.1">
    <property type="nucleotide sequence ID" value="NZ_MJEH01000010.1"/>
</dbReference>
<protein>
    <recommendedName>
        <fullName evidence="5">DEAD-box ATP-dependent RNA helicase CshB</fullName>
        <ecNumber evidence="5">3.6.4.13</ecNumber>
    </recommendedName>
</protein>
<dbReference type="SMART" id="SM00487">
    <property type="entry name" value="DEXDc"/>
    <property type="match status" value="1"/>
</dbReference>
<dbReference type="GO" id="GO:0005829">
    <property type="term" value="C:cytosol"/>
    <property type="evidence" value="ECO:0007669"/>
    <property type="project" value="TreeGrafter"/>
</dbReference>
<dbReference type="STRING" id="1305675.BFG57_11835"/>
<dbReference type="CDD" id="cd18787">
    <property type="entry name" value="SF2_C_DEAD"/>
    <property type="match status" value="1"/>
</dbReference>
<comment type="similarity">
    <text evidence="5">Belongs to the DEAD box helicase family. CshB subfamily.</text>
</comment>
<evidence type="ECO:0000313" key="12">
    <source>
        <dbReference type="Proteomes" id="UP000095209"/>
    </source>
</evidence>
<keyword evidence="2 5" id="KW-0378">Hydrolase</keyword>
<dbReference type="OrthoDB" id="9805696at2"/>
<dbReference type="InterPro" id="IPR014014">
    <property type="entry name" value="RNA_helicase_DEAD_Q_motif"/>
</dbReference>
<dbReference type="GO" id="GO:0009409">
    <property type="term" value="P:response to cold"/>
    <property type="evidence" value="ECO:0007669"/>
    <property type="project" value="InterPro"/>
</dbReference>
<dbReference type="InterPro" id="IPR050547">
    <property type="entry name" value="DEAD_box_RNA_helicases"/>
</dbReference>
<evidence type="ECO:0000256" key="5">
    <source>
        <dbReference type="HAMAP-Rule" id="MF_01494"/>
    </source>
</evidence>
<dbReference type="GO" id="GO:0005840">
    <property type="term" value="C:ribosome"/>
    <property type="evidence" value="ECO:0007669"/>
    <property type="project" value="TreeGrafter"/>
</dbReference>
<dbReference type="PANTHER" id="PTHR47963">
    <property type="entry name" value="DEAD-BOX ATP-DEPENDENT RNA HELICASE 47, MITOCHONDRIAL"/>
    <property type="match status" value="1"/>
</dbReference>
<evidence type="ECO:0000256" key="4">
    <source>
        <dbReference type="ARBA" id="ARBA00022840"/>
    </source>
</evidence>
<dbReference type="InterPro" id="IPR030881">
    <property type="entry name" value="CshB"/>
</dbReference>
<evidence type="ECO:0000259" key="8">
    <source>
        <dbReference type="PROSITE" id="PS51192"/>
    </source>
</evidence>
<dbReference type="PROSITE" id="PS51194">
    <property type="entry name" value="HELICASE_CTER"/>
    <property type="match status" value="1"/>
</dbReference>
<feature type="domain" description="Helicase ATP-binding" evidence="8">
    <location>
        <begin position="35"/>
        <end position="209"/>
    </location>
</feature>
<evidence type="ECO:0000256" key="6">
    <source>
        <dbReference type="PROSITE-ProRule" id="PRU00552"/>
    </source>
</evidence>
<name>A0A1E5LI34_9BACI</name>
<dbReference type="InterPro" id="IPR027417">
    <property type="entry name" value="P-loop_NTPase"/>
</dbReference>
<dbReference type="InterPro" id="IPR044742">
    <property type="entry name" value="DEAD/DEAH_RhlB"/>
</dbReference>
<dbReference type="SMART" id="SM00490">
    <property type="entry name" value="HELICc"/>
    <property type="match status" value="1"/>
</dbReference>
<keyword evidence="12" id="KW-1185">Reference proteome</keyword>
<dbReference type="GO" id="GO:0005524">
    <property type="term" value="F:ATP binding"/>
    <property type="evidence" value="ECO:0007669"/>
    <property type="project" value="UniProtKB-UniRule"/>
</dbReference>
<dbReference type="InterPro" id="IPR011545">
    <property type="entry name" value="DEAD/DEAH_box_helicase_dom"/>
</dbReference>
<dbReference type="PROSITE" id="PS51192">
    <property type="entry name" value="HELICASE_ATP_BIND_1"/>
    <property type="match status" value="1"/>
</dbReference>
<dbReference type="SUPFAM" id="SSF52540">
    <property type="entry name" value="P-loop containing nucleoside triphosphate hydrolases"/>
    <property type="match status" value="2"/>
</dbReference>
<dbReference type="HAMAP" id="MF_01494">
    <property type="entry name" value="DEAD_helicase_CshB"/>
    <property type="match status" value="1"/>
</dbReference>
<comment type="catalytic activity">
    <reaction evidence="5">
        <text>ATP + H2O = ADP + phosphate + H(+)</text>
        <dbReference type="Rhea" id="RHEA:13065"/>
        <dbReference type="ChEBI" id="CHEBI:15377"/>
        <dbReference type="ChEBI" id="CHEBI:15378"/>
        <dbReference type="ChEBI" id="CHEBI:30616"/>
        <dbReference type="ChEBI" id="CHEBI:43474"/>
        <dbReference type="ChEBI" id="CHEBI:456216"/>
        <dbReference type="EC" id="3.6.4.13"/>
    </reaction>
</comment>
<dbReference type="PANTHER" id="PTHR47963:SF1">
    <property type="entry name" value="DEAD-BOX ATP-DEPENDENT RNA HELICASE CSHB"/>
    <property type="match status" value="1"/>
</dbReference>
<dbReference type="InterPro" id="IPR001650">
    <property type="entry name" value="Helicase_C-like"/>
</dbReference>
<keyword evidence="4 5" id="KW-0067">ATP-binding</keyword>
<keyword evidence="5" id="KW-0694">RNA-binding</keyword>
<evidence type="ECO:0000256" key="7">
    <source>
        <dbReference type="SAM" id="MobiDB-lite"/>
    </source>
</evidence>
<gene>
    <name evidence="5" type="primary">cshB</name>
    <name evidence="11" type="ORF">BFG57_11835</name>
</gene>
<dbReference type="EMBL" id="MJEH01000010">
    <property type="protein sequence ID" value="OEH93721.1"/>
    <property type="molecule type" value="Genomic_DNA"/>
</dbReference>
<dbReference type="CDD" id="cd00268">
    <property type="entry name" value="DEADc"/>
    <property type="match status" value="1"/>
</dbReference>
<comment type="function">
    <text evidence="5">Probable DEAD-box RNA helicase. May work in conjunction with the cold shock proteins to ensure proper initiation of transcription at low and optimal temperatures.</text>
</comment>
<evidence type="ECO:0000256" key="3">
    <source>
        <dbReference type="ARBA" id="ARBA00022806"/>
    </source>
</evidence>
<comment type="caution">
    <text evidence="11">The sequence shown here is derived from an EMBL/GenBank/DDBJ whole genome shotgun (WGS) entry which is preliminary data.</text>
</comment>
<feature type="compositionally biased region" description="Basic residues" evidence="7">
    <location>
        <begin position="407"/>
        <end position="422"/>
    </location>
</feature>
<feature type="region of interest" description="Disordered" evidence="7">
    <location>
        <begin position="385"/>
        <end position="438"/>
    </location>
</feature>
<keyword evidence="3 5" id="KW-0347">Helicase</keyword>
<dbReference type="GO" id="GO:0003724">
    <property type="term" value="F:RNA helicase activity"/>
    <property type="evidence" value="ECO:0007669"/>
    <property type="project" value="UniProtKB-UniRule"/>
</dbReference>
<feature type="compositionally biased region" description="Basic residues" evidence="7">
    <location>
        <begin position="429"/>
        <end position="438"/>
    </location>
</feature>
<dbReference type="InterPro" id="IPR014001">
    <property type="entry name" value="Helicase_ATP-bd"/>
</dbReference>
<dbReference type="GO" id="GO:0016887">
    <property type="term" value="F:ATP hydrolysis activity"/>
    <property type="evidence" value="ECO:0007669"/>
    <property type="project" value="RHEA"/>
</dbReference>
<evidence type="ECO:0000259" key="9">
    <source>
        <dbReference type="PROSITE" id="PS51194"/>
    </source>
</evidence>
<reference evidence="11 12" key="1">
    <citation type="submission" date="2016-08" db="EMBL/GenBank/DDBJ databases">
        <title>Genome of Bacillus solimangrovi GH2-4.</title>
        <authorList>
            <person name="Lim S."/>
            <person name="Kim B.-C."/>
        </authorList>
    </citation>
    <scope>NUCLEOTIDE SEQUENCE [LARGE SCALE GENOMIC DNA]</scope>
    <source>
        <strain evidence="11 12">GH2-4</strain>
    </source>
</reference>
<dbReference type="Gene3D" id="3.40.50.300">
    <property type="entry name" value="P-loop containing nucleotide triphosphate hydrolases"/>
    <property type="match status" value="2"/>
</dbReference>
<dbReference type="Proteomes" id="UP000095209">
    <property type="component" value="Unassembled WGS sequence"/>
</dbReference>
<feature type="domain" description="Helicase C-terminal" evidence="9">
    <location>
        <begin position="220"/>
        <end position="380"/>
    </location>
</feature>
<dbReference type="Pfam" id="PF00271">
    <property type="entry name" value="Helicase_C"/>
    <property type="match status" value="1"/>
</dbReference>
<evidence type="ECO:0000259" key="10">
    <source>
        <dbReference type="PROSITE" id="PS51195"/>
    </source>
</evidence>
<feature type="domain" description="DEAD-box RNA helicase Q" evidence="10">
    <location>
        <begin position="4"/>
        <end position="32"/>
    </location>
</feature>
<dbReference type="PROSITE" id="PS51195">
    <property type="entry name" value="Q_MOTIF"/>
    <property type="match status" value="1"/>
</dbReference>
<accession>A0A1E5LI34</accession>
<proteinExistence type="inferred from homology"/>
<sequence length="438" mass="50268">MKTTQFERFSFKPFIIDAIKELGFYQPTDIQERIIPSIINGESAVGQAQTGTGKTHAYLLPIFEKVNPSIQEVQTIITAPTRELATQIFHEARKIAAHFPEEEQVSVRCYVGGTDKNKAIDKLSKQPQIVIGTPGRINDLVREQALLVHTATMIVVDEADMMLDMGFIHDVDEIASRLADKLQMLVFSATVPEKLKPFMKKYMSNPRFFQVEADQPTPKKITHYLVPLRHRNELETIHELAVMSNPYLMIIFANTKKKADEIADYLLGEGLNVGRLHGDLNPRERKNVMKKIRNAQYQYVVATDLAARGIDIQGVSHVLNANIPHHDLSFYIHRVGRSARAEFSGEAITLYEARDEDALNKLEKMGVSFKHVDFRNQEWIDLGPRNKRKKRERGEDEIEKTAQKIVAKSKKVKPGYKKKRKRQVDQMKRKMKRNQRNK</sequence>
<keyword evidence="5" id="KW-0346">Stress response</keyword>
<keyword evidence="1 5" id="KW-0547">Nucleotide-binding</keyword>
<keyword evidence="5" id="KW-0963">Cytoplasm</keyword>
<evidence type="ECO:0000313" key="11">
    <source>
        <dbReference type="EMBL" id="OEH93721.1"/>
    </source>
</evidence>
<dbReference type="EC" id="3.6.4.13" evidence="5"/>
<organism evidence="11 12">
    <name type="scientific">Bacillus solimangrovi</name>
    <dbReference type="NCBI Taxonomy" id="1305675"/>
    <lineage>
        <taxon>Bacteria</taxon>
        <taxon>Bacillati</taxon>
        <taxon>Bacillota</taxon>
        <taxon>Bacilli</taxon>
        <taxon>Bacillales</taxon>
        <taxon>Bacillaceae</taxon>
        <taxon>Bacillus</taxon>
    </lineage>
</organism>
<dbReference type="AlphaFoldDB" id="A0A1E5LI34"/>
<dbReference type="GO" id="GO:0033592">
    <property type="term" value="F:RNA strand annealing activity"/>
    <property type="evidence" value="ECO:0007669"/>
    <property type="project" value="TreeGrafter"/>
</dbReference>